<dbReference type="Pfam" id="PF03949">
    <property type="entry name" value="Malic_M"/>
    <property type="match status" value="3"/>
</dbReference>
<evidence type="ECO:0000256" key="1">
    <source>
        <dbReference type="ARBA" id="ARBA00001946"/>
    </source>
</evidence>
<dbReference type="GO" id="GO:0005739">
    <property type="term" value="C:mitochondrion"/>
    <property type="evidence" value="ECO:0007669"/>
    <property type="project" value="TreeGrafter"/>
</dbReference>
<comment type="caution">
    <text evidence="5">The sequence shown here is derived from an EMBL/GenBank/DDBJ whole genome shotgun (WGS) entry which is preliminary data.</text>
</comment>
<dbReference type="GO" id="GO:0051287">
    <property type="term" value="F:NAD binding"/>
    <property type="evidence" value="ECO:0007669"/>
    <property type="project" value="InterPro"/>
</dbReference>
<reference evidence="6" key="1">
    <citation type="journal article" date="2019" name="Gigascience">
        <title>De novo genome assembly of the endangered Acer yangbiense, a plant species with extremely small populations endemic to Yunnan Province, China.</title>
        <authorList>
            <person name="Yang J."/>
            <person name="Wariss H.M."/>
            <person name="Tao L."/>
            <person name="Zhang R."/>
            <person name="Yun Q."/>
            <person name="Hollingsworth P."/>
            <person name="Dao Z."/>
            <person name="Luo G."/>
            <person name="Guo H."/>
            <person name="Ma Y."/>
            <person name="Sun W."/>
        </authorList>
    </citation>
    <scope>NUCLEOTIDE SEQUENCE [LARGE SCALE GENOMIC DNA]</scope>
    <source>
        <strain evidence="6">cv. Malutang</strain>
    </source>
</reference>
<comment type="cofactor">
    <cofactor evidence="1">
        <name>Mg(2+)</name>
        <dbReference type="ChEBI" id="CHEBI:18420"/>
    </cofactor>
</comment>
<keyword evidence="2" id="KW-0560">Oxidoreductase</keyword>
<organism evidence="5 6">
    <name type="scientific">Acer yangbiense</name>
    <dbReference type="NCBI Taxonomy" id="1000413"/>
    <lineage>
        <taxon>Eukaryota</taxon>
        <taxon>Viridiplantae</taxon>
        <taxon>Streptophyta</taxon>
        <taxon>Embryophyta</taxon>
        <taxon>Tracheophyta</taxon>
        <taxon>Spermatophyta</taxon>
        <taxon>Magnoliopsida</taxon>
        <taxon>eudicotyledons</taxon>
        <taxon>Gunneridae</taxon>
        <taxon>Pentapetalae</taxon>
        <taxon>rosids</taxon>
        <taxon>malvids</taxon>
        <taxon>Sapindales</taxon>
        <taxon>Sapindaceae</taxon>
        <taxon>Hippocastanoideae</taxon>
        <taxon>Acereae</taxon>
        <taxon>Acer</taxon>
    </lineage>
</organism>
<gene>
    <name evidence="5" type="ORF">EZV62_007813</name>
</gene>
<dbReference type="PANTHER" id="PTHR23406">
    <property type="entry name" value="MALIC ENZYME-RELATED"/>
    <property type="match status" value="1"/>
</dbReference>
<protein>
    <recommendedName>
        <fullName evidence="4">Malic enzyme NAD-binding domain-containing protein</fullName>
    </recommendedName>
</protein>
<name>A0A5C7IBK5_9ROSI</name>
<evidence type="ECO:0000256" key="2">
    <source>
        <dbReference type="ARBA" id="ARBA00023002"/>
    </source>
</evidence>
<dbReference type="PANTHER" id="PTHR23406:SF32">
    <property type="entry name" value="NADP-DEPENDENT MALIC ENZYME"/>
    <property type="match status" value="1"/>
</dbReference>
<evidence type="ECO:0000259" key="4">
    <source>
        <dbReference type="SMART" id="SM00919"/>
    </source>
</evidence>
<dbReference type="Gene3D" id="3.40.50.720">
    <property type="entry name" value="NAD(P)-binding Rossmann-like Domain"/>
    <property type="match status" value="7"/>
</dbReference>
<sequence>MRVVGGISTWVDTTTQTTTTLPAVRFPSLPSPPSVPESSSAPVCPSLACETEKSKALSPSTPLLFSPSESDDKSKHAKRKVSLKRFTEHALKGKLCRYWITLFFPQTTLLFRSCFLMSDFCPGGELFALHDKQPKKFFNEESARESFNTSLVPNLMEVITWKLCGIACQREQCKKVQSKHIIATGIAELHDTSLRMAAKGVIREEIDNVKRHCDEQKALDLKLQARKQTGNMYLFPGVGLGTLLSGSSIVSDGMLRAAAECLAAYMNDDDVINGKIYPSISSMRDITKQLAAAVVKEAIEEDLTESYREMDDRELKRLKKVFVAFDIFLRIDYLRKSKNMCRTTCGVQNTHMLIVIIFNHVQTKQDEKTEAGSADHHIHCYDLTPITVSVRTLRMWDVKENLPLVVSITGEDVLREIGLNAAGSINSEDTAFVYADEESRSSTEKLDDTENKIATRSARESFNTSLVSNLIEVITWNLCRIACQREQCKKVQSCVGLGTLLSGSSIVSDGMLRAAAKCLAAYMNDDDVINGKIYPSISSMRDITKQLAAAVVKEAIEEDLTEGYREMDDRELKRLKKVFVAFDIFLRIDYLRKSKNMCRTTCGVQNTHMLIVIIFNHVQTKQDEKTELVVSITGEDVLREIGLNAAGSINSEDTAFVSADEESRSSTEKLDDTENKIATRSARESFNTSLVSNLIEVITWNLCRIACQREQCKKVQSIHIVAIGIAELHDTSLRMVAKGVMREVVEWVENYSLAAYMNADDVINGKLFPAISSMRDITKQLAAAVVKEAIEEDLTESYREMDDRELKRLKKVFVAFDIFLRIDYLRKSKNMCRTTCGVQNTHKLIVIIFNHVQTKQDETTELVVSITGEDVLREIGLNAAGSINSEDTAFVSADEESRSSTEKLYDTENEIATRSARESFNTSLVSNLIEVITWNLCRIACQREQCKKVQSIHIVAIGIAELHDTSLRMAAKGVMREVVEWVLDLALFCPALVSFLMACYGLQQSVENYSLAAYMNDDDVINGKIYPSISSMRDITKQLAAAVVKEAIEEDLTEGYREMDDRELKRLKKEEIEEYVQNNMWSPEYPHVDCYHLQSCGFCGSSHSFTLRMWDVKENLPLVVSITGEDVLREIGLNAAGSINSEDTAFVSADEESRSSTEKLDDTENKIATRSARESFNTSLVSNLIEVITWNLCRIACQREQCKKVQSCPEKHVCASLLGIHIVATGIAELHDTSLRMAAKGVMREVVEWVLDLALFCPALVSFLMACYGLQQSVENYSLAAYMNDDDVINGKIYPSISSMRDITKQLAAAVVKEAIEEDLTEGYREMDDRELKRLKKIKQDETTELVVSITGEDVLREIGLNAAGSINSEDTAFVSADEESRSSTEKLDDTENKIATRSARESFNTSMVSNLIEVITWNLCRIACQRDSAKKCKVGIHIVATGIAELHDTSLRMAAKGVMREVEIDNVKRHCDEQKALSLELHARKQTGNMYLFPGVGLCTLLSGSSIVSDGMLRAAAECLAAYMNDDDVINGKIYPTISSMRDITKQLAAAVVKEAIEEDLTEGYREMDDRELKRLKKTKQDDTTELVVSITGEDVFREIGLNAAGSINSEDTAFVSADEESRSSTEKLYDNEKKIAARSASVGLGTLLSGSSIVSDGMLRAAAKCIRDITKQLAAAVVKKAIEEDLTEGYREMDDRELKRLKKEEIEEYVQNNMWSPEYPHVD</sequence>
<keyword evidence="6" id="KW-1185">Reference proteome</keyword>
<dbReference type="EMBL" id="VAHF01000003">
    <property type="protein sequence ID" value="TXG66538.1"/>
    <property type="molecule type" value="Genomic_DNA"/>
</dbReference>
<dbReference type="Proteomes" id="UP000323000">
    <property type="component" value="Chromosome 3"/>
</dbReference>
<feature type="compositionally biased region" description="Low complexity" evidence="3">
    <location>
        <begin position="58"/>
        <end position="68"/>
    </location>
</feature>
<dbReference type="GO" id="GO:0004471">
    <property type="term" value="F:malate dehydrogenase (decarboxylating) (NAD+) activity"/>
    <property type="evidence" value="ECO:0007669"/>
    <property type="project" value="TreeGrafter"/>
</dbReference>
<feature type="domain" description="Malic enzyme NAD-binding" evidence="4">
    <location>
        <begin position="166"/>
        <end position="299"/>
    </location>
</feature>
<proteinExistence type="predicted"/>
<accession>A0A5C7IBK5</accession>
<dbReference type="SUPFAM" id="SSF51735">
    <property type="entry name" value="NAD(P)-binding Rossmann-fold domains"/>
    <property type="match status" value="3"/>
</dbReference>
<dbReference type="SMART" id="SM00919">
    <property type="entry name" value="Malic_M"/>
    <property type="match status" value="1"/>
</dbReference>
<dbReference type="GO" id="GO:0006108">
    <property type="term" value="P:malate metabolic process"/>
    <property type="evidence" value="ECO:0007669"/>
    <property type="project" value="TreeGrafter"/>
</dbReference>
<dbReference type="InterPro" id="IPR012302">
    <property type="entry name" value="Malic_NAD-bd"/>
</dbReference>
<feature type="region of interest" description="Disordered" evidence="3">
    <location>
        <begin position="58"/>
        <end position="77"/>
    </location>
</feature>
<dbReference type="InterPro" id="IPR036291">
    <property type="entry name" value="NAD(P)-bd_dom_sf"/>
</dbReference>
<evidence type="ECO:0000313" key="5">
    <source>
        <dbReference type="EMBL" id="TXG66538.1"/>
    </source>
</evidence>
<evidence type="ECO:0000256" key="3">
    <source>
        <dbReference type="SAM" id="MobiDB-lite"/>
    </source>
</evidence>
<evidence type="ECO:0000313" key="6">
    <source>
        <dbReference type="Proteomes" id="UP000323000"/>
    </source>
</evidence>